<accession>A0A9P6KUZ8</accession>
<keyword evidence="1" id="KW-0539">Nucleus</keyword>
<dbReference type="GO" id="GO:0071169">
    <property type="term" value="P:establishment of protein localization to chromatin"/>
    <property type="evidence" value="ECO:0007669"/>
    <property type="project" value="TreeGrafter"/>
</dbReference>
<feature type="compositionally biased region" description="Basic and acidic residues" evidence="3">
    <location>
        <begin position="614"/>
        <end position="628"/>
    </location>
</feature>
<dbReference type="GO" id="GO:1990414">
    <property type="term" value="P:replication-born double-strand break repair via sister chromatid exchange"/>
    <property type="evidence" value="ECO:0007669"/>
    <property type="project" value="TreeGrafter"/>
</dbReference>
<feature type="region of interest" description="Disordered" evidence="3">
    <location>
        <begin position="1419"/>
        <end position="1438"/>
    </location>
</feature>
<feature type="compositionally biased region" description="Polar residues" evidence="3">
    <location>
        <begin position="176"/>
        <end position="186"/>
    </location>
</feature>
<evidence type="ECO:0000256" key="2">
    <source>
        <dbReference type="SAM" id="Coils"/>
    </source>
</evidence>
<evidence type="ECO:0000313" key="5">
    <source>
        <dbReference type="EMBL" id="KAF9739840.1"/>
    </source>
</evidence>
<dbReference type="GO" id="GO:0003682">
    <property type="term" value="F:chromatin binding"/>
    <property type="evidence" value="ECO:0007669"/>
    <property type="project" value="TreeGrafter"/>
</dbReference>
<evidence type="ECO:0000259" key="4">
    <source>
        <dbReference type="Pfam" id="PF12830"/>
    </source>
</evidence>
<evidence type="ECO:0000256" key="1">
    <source>
        <dbReference type="RuleBase" id="RU364107"/>
    </source>
</evidence>
<keyword evidence="1" id="KW-0131">Cell cycle</keyword>
<feature type="region of interest" description="Disordered" evidence="3">
    <location>
        <begin position="176"/>
        <end position="236"/>
    </location>
</feature>
<dbReference type="PANTHER" id="PTHR21704:SF18">
    <property type="entry name" value="NIPPED-B-LIKE PROTEIN"/>
    <property type="match status" value="1"/>
</dbReference>
<keyword evidence="1" id="KW-0677">Repeat</keyword>
<dbReference type="PANTHER" id="PTHR21704">
    <property type="entry name" value="NIPPED-B-LIKE PROTEIN DELANGIN SCC2-RELATED"/>
    <property type="match status" value="1"/>
</dbReference>
<dbReference type="Proteomes" id="UP000756921">
    <property type="component" value="Unassembled WGS sequence"/>
</dbReference>
<dbReference type="CDD" id="cd23958">
    <property type="entry name" value="SCC2"/>
    <property type="match status" value="1"/>
</dbReference>
<feature type="compositionally biased region" description="Acidic residues" evidence="3">
    <location>
        <begin position="629"/>
        <end position="640"/>
    </location>
</feature>
<keyword evidence="2" id="KW-0175">Coiled coil</keyword>
<dbReference type="GO" id="GO:0140588">
    <property type="term" value="P:chromatin looping"/>
    <property type="evidence" value="ECO:0007669"/>
    <property type="project" value="InterPro"/>
</dbReference>
<dbReference type="EMBL" id="WJXW01000002">
    <property type="protein sequence ID" value="KAF9739840.1"/>
    <property type="molecule type" value="Genomic_DNA"/>
</dbReference>
<reference evidence="5" key="1">
    <citation type="journal article" date="2020" name="Mol. Plant Microbe Interact.">
        <title>Genome Sequence of the Biocontrol Agent Coniothyrium minitans strain Conio (IMI 134523).</title>
        <authorList>
            <person name="Patel D."/>
            <person name="Shittu T.A."/>
            <person name="Baroncelli R."/>
            <person name="Muthumeenakshi S."/>
            <person name="Osborne T.H."/>
            <person name="Janganan T.K."/>
            <person name="Sreenivasaprasad S."/>
        </authorList>
    </citation>
    <scope>NUCLEOTIDE SEQUENCE</scope>
    <source>
        <strain evidence="5">Conio</strain>
    </source>
</reference>
<dbReference type="InterPro" id="IPR011989">
    <property type="entry name" value="ARM-like"/>
</dbReference>
<feature type="domain" description="Sister chromatid cohesion C-terminal" evidence="4">
    <location>
        <begin position="1456"/>
        <end position="1642"/>
    </location>
</feature>
<feature type="compositionally biased region" description="Low complexity" evidence="3">
    <location>
        <begin position="227"/>
        <end position="236"/>
    </location>
</feature>
<feature type="coiled-coil region" evidence="2">
    <location>
        <begin position="308"/>
        <end position="335"/>
    </location>
</feature>
<keyword evidence="6" id="KW-1185">Reference proteome</keyword>
<comment type="caution">
    <text evidence="5">The sequence shown here is derived from an EMBL/GenBank/DDBJ whole genome shotgun (WGS) entry which is preliminary data.</text>
</comment>
<dbReference type="Gene3D" id="1.25.10.10">
    <property type="entry name" value="Leucine-rich Repeat Variant"/>
    <property type="match status" value="1"/>
</dbReference>
<comment type="similarity">
    <text evidence="1">Belongs to the SCC2/Nipped-B family.</text>
</comment>
<sequence length="1860" mass="207067">MQSTVAMSAYPNGDWHTANGISLPFRPPTVDEALPFSPFSSIVPFSPDVIPFPVNEPPTPPTTLTSDQQAAARKAVGILSEEIRGPSSTAHHLEHTLRELRSLLGDPREMTEFHFKPTAQLATPPPDSPTKPTDENTPTNRPKLSPFASMLLRQTEVHYQRKLARTAYVLSLTNIATGTPTPAPQRSKSKQEPSRPHVSTAPPHRSSQQIASKQRPHLSTAPPHRPPQQTTPNQQAASFAKNNALIYASNTPAPSSTTSQPRSGPAVIIKPSSAPKHEFRLIENVPSSPDESQHVNLDYLSTLQPAERELAEQKIQRLRRLVGEYRESKDELESDYFEKISTMDSDMTVMTSDALKTLYDRVMSVYATKCFSSVPVETIIQIHSICDPLIVMADQSSLFSEGELDSWTRDLATVESALKAAKLVLTVMLEGPSDRRTTSEDLLTAIVRSMKRVLESCIFNVLAASRKDTDTGIFTYATDHRPEISAVLRLCTSVEDLLAQTIRKFTLPDSALYDVEFLALALLVHPNSDSEKDSVLGIQQFERLRRAAMDVVTNIFAFRPDHQKQILDEILSSLEKLPDKGSNTRQFKSVQEEPIMTVSAIFMQFVQVAATHTQDQRTKATSDLREDDSSTEDDSDSDSDEDRRHARKKKSGKGSASAEATTDRLMNNAKLVAQTIATTLTERAKNVTKSGDKPFRNLLDMFVDDFCKVLGSPEWPAADLLLVPLFHLMCKYRNDSSNRNMALSILGTMGCGILDFKKRTRQLRRDIDVSQSDLSAKLYRLTEEILEDDSHTIKRSDVIALKDPYRMIVESLPDYLKVTDDLEDLHLLSVRGCYVSCWLDFISQVVSQDKDAAEDPDIIELQKKVRLMALEPKWTSQEYKYQTVSKSESRLAAGATTVKNRFCRYFPTIVSVMFEQVRVGGAQQKTSAIRNIDSFLTKDSHAISDVHVNALIRNLGDGSPSVRATVLSLISKCWKSNPAIGRLCLPSVLQMTRDTHNEPKKRAISLLKSFYTKSESLEAKVQIVTALLPASQDHENTVADMARQALEEVWLKVLDTKAHGDENRLKLQRVERVSLIVQTVQRAQRLESTDSMQAFERFFYKALAKSAPNAAVNFQICKNLVADLVEGVISPDSMAEDYTQNSVLQTLSIFARVSPGMFTLDQIQRLKLYIIDPKTAEDIEILSSTVTVFRFVIPYLSNIPTQFADDVWRLLGVAISKLAQAAASGTILGKNTLLGVGHCMWIIKGVATNGLAKLLAVVGSSLVQLLQAVAMASDPRMQEAQKKRIMSWLTIIGTFGKVCDWTEFVAQFHNSVANSARKIVANKPAAEKQLKTLLNPSGMAPSLILLETVRVFTKQAWVLDIRESAMCAVCEVCQGCPDLFRRADVDTTFKVVFKNDINSLKQIVLSQFHEYFVKKEQQSQKEGSIEQEETAPDDAKNGVSRMGTTFEASPDQVNVSYLARSFLQAIVDIALQNDNELALVATKTIVSVSRQGLVHPKEVGPVLIAIGSSPNPQLSEVVASEHNAIHAKHESSFHNEYMDAIKMAFEYQRDVFHDPHGMTKPPDCKPKMAHVFNIMKDGSRKTVKTFISNLLGKVDFKLSELVEPTVSLNELLYTQFCLENLALFDVAKMEDVSLIIIALESIVLKNTGPSVGVAIETEMPKQAPAPQQPRLPQDAAGNFLAPDTAMQDAMRDDHISVSDDRLTQITRACMMLQMMWETRCFIRKAYNIKAPRISKTALQNTASRNNLIKGADLWEKFAHIFNAMETRRSMIDHCYEFAELLEVDKDFAIDEDEDEDEEGGGYATPQEDETQGVPVPTSGRGRKRKSSASLTNTPKKARGRPTGNKNKKRGSKTPEWDDGD</sequence>
<evidence type="ECO:0000313" key="6">
    <source>
        <dbReference type="Proteomes" id="UP000756921"/>
    </source>
</evidence>
<proteinExistence type="inferred from homology"/>
<dbReference type="OrthoDB" id="418242at2759"/>
<feature type="region of interest" description="Disordered" evidence="3">
    <location>
        <begin position="613"/>
        <end position="664"/>
    </location>
</feature>
<dbReference type="InterPro" id="IPR033031">
    <property type="entry name" value="Scc2/Nipped-B"/>
</dbReference>
<dbReference type="GO" id="GO:0010468">
    <property type="term" value="P:regulation of gene expression"/>
    <property type="evidence" value="ECO:0007669"/>
    <property type="project" value="InterPro"/>
</dbReference>
<feature type="compositionally biased region" description="Basic residues" evidence="3">
    <location>
        <begin position="1835"/>
        <end position="1851"/>
    </location>
</feature>
<dbReference type="GO" id="GO:0061775">
    <property type="term" value="F:cohesin loader activity"/>
    <property type="evidence" value="ECO:0007669"/>
    <property type="project" value="InterPro"/>
</dbReference>
<dbReference type="Pfam" id="PF12830">
    <property type="entry name" value="Nipped-B_C"/>
    <property type="match status" value="1"/>
</dbReference>
<dbReference type="InterPro" id="IPR024986">
    <property type="entry name" value="Nipped-B_C"/>
</dbReference>
<comment type="subcellular location">
    <subcellularLocation>
        <location evidence="1">Nucleus</location>
    </subcellularLocation>
</comment>
<organism evidence="5 6">
    <name type="scientific">Paraphaeosphaeria minitans</name>
    <dbReference type="NCBI Taxonomy" id="565426"/>
    <lineage>
        <taxon>Eukaryota</taxon>
        <taxon>Fungi</taxon>
        <taxon>Dikarya</taxon>
        <taxon>Ascomycota</taxon>
        <taxon>Pezizomycotina</taxon>
        <taxon>Dothideomycetes</taxon>
        <taxon>Pleosporomycetidae</taxon>
        <taxon>Pleosporales</taxon>
        <taxon>Massarineae</taxon>
        <taxon>Didymosphaeriaceae</taxon>
        <taxon>Paraphaeosphaeria</taxon>
    </lineage>
</organism>
<protein>
    <recommendedName>
        <fullName evidence="1">Sister chromatid cohesion protein</fullName>
    </recommendedName>
</protein>
<dbReference type="SUPFAM" id="SSF48371">
    <property type="entry name" value="ARM repeat"/>
    <property type="match status" value="1"/>
</dbReference>
<dbReference type="GO" id="GO:0034087">
    <property type="term" value="P:establishment of mitotic sister chromatid cohesion"/>
    <property type="evidence" value="ECO:0007669"/>
    <property type="project" value="TreeGrafter"/>
</dbReference>
<dbReference type="GO" id="GO:0090694">
    <property type="term" value="C:Scc2-Scc4 cohesin loading complex"/>
    <property type="evidence" value="ECO:0007669"/>
    <property type="project" value="TreeGrafter"/>
</dbReference>
<feature type="region of interest" description="Disordered" evidence="3">
    <location>
        <begin position="1792"/>
        <end position="1860"/>
    </location>
</feature>
<name>A0A9P6KUZ8_9PLEO</name>
<feature type="region of interest" description="Disordered" evidence="3">
    <location>
        <begin position="249"/>
        <end position="272"/>
    </location>
</feature>
<evidence type="ECO:0000256" key="3">
    <source>
        <dbReference type="SAM" id="MobiDB-lite"/>
    </source>
</evidence>
<feature type="compositionally biased region" description="Low complexity" evidence="3">
    <location>
        <begin position="249"/>
        <end position="263"/>
    </location>
</feature>
<dbReference type="InterPro" id="IPR016024">
    <property type="entry name" value="ARM-type_fold"/>
</dbReference>
<gene>
    <name evidence="5" type="ORF">PMIN01_02474</name>
</gene>
<feature type="region of interest" description="Disordered" evidence="3">
    <location>
        <begin position="115"/>
        <end position="148"/>
    </location>
</feature>